<sequence>MLCPIQVGARGPRSIPRRSPARSLQESADPVSKESSRLPCAVYVRLPASRTHSGRPAGVRPGRYASRAAHLGGDSPRCRGSRSRASPQRQTRKALGGTHGMQAGPATPPPSARCERASPAALGIGCAAASASPAPQTRRRLHEPRVLISVPGREGKPFPVSVNSLGCGRAQDL</sequence>
<name>A0AAV7UIW5_PLEWA</name>
<evidence type="ECO:0000313" key="3">
    <source>
        <dbReference type="Proteomes" id="UP001066276"/>
    </source>
</evidence>
<reference evidence="2" key="1">
    <citation type="journal article" date="2022" name="bioRxiv">
        <title>Sequencing and chromosome-scale assembly of the giantPleurodeles waltlgenome.</title>
        <authorList>
            <person name="Brown T."/>
            <person name="Elewa A."/>
            <person name="Iarovenko S."/>
            <person name="Subramanian E."/>
            <person name="Araus A.J."/>
            <person name="Petzold A."/>
            <person name="Susuki M."/>
            <person name="Suzuki K.-i.T."/>
            <person name="Hayashi T."/>
            <person name="Toyoda A."/>
            <person name="Oliveira C."/>
            <person name="Osipova E."/>
            <person name="Leigh N.D."/>
            <person name="Simon A."/>
            <person name="Yun M.H."/>
        </authorList>
    </citation>
    <scope>NUCLEOTIDE SEQUENCE</scope>
    <source>
        <strain evidence="2">20211129_DDA</strain>
        <tissue evidence="2">Liver</tissue>
    </source>
</reference>
<feature type="region of interest" description="Disordered" evidence="1">
    <location>
        <begin position="1"/>
        <end position="116"/>
    </location>
</feature>
<comment type="caution">
    <text evidence="2">The sequence shown here is derived from an EMBL/GenBank/DDBJ whole genome shotgun (WGS) entry which is preliminary data.</text>
</comment>
<evidence type="ECO:0000256" key="1">
    <source>
        <dbReference type="SAM" id="MobiDB-lite"/>
    </source>
</evidence>
<proteinExistence type="predicted"/>
<keyword evidence="3" id="KW-1185">Reference proteome</keyword>
<gene>
    <name evidence="2" type="ORF">NDU88_005071</name>
</gene>
<protein>
    <submittedName>
        <fullName evidence="2">Uncharacterized protein</fullName>
    </submittedName>
</protein>
<dbReference type="Proteomes" id="UP001066276">
    <property type="component" value="Chromosome 3_1"/>
</dbReference>
<dbReference type="AlphaFoldDB" id="A0AAV7UIW5"/>
<accession>A0AAV7UIW5</accession>
<dbReference type="EMBL" id="JANPWB010000005">
    <property type="protein sequence ID" value="KAJ1188310.1"/>
    <property type="molecule type" value="Genomic_DNA"/>
</dbReference>
<organism evidence="2 3">
    <name type="scientific">Pleurodeles waltl</name>
    <name type="common">Iberian ribbed newt</name>
    <dbReference type="NCBI Taxonomy" id="8319"/>
    <lineage>
        <taxon>Eukaryota</taxon>
        <taxon>Metazoa</taxon>
        <taxon>Chordata</taxon>
        <taxon>Craniata</taxon>
        <taxon>Vertebrata</taxon>
        <taxon>Euteleostomi</taxon>
        <taxon>Amphibia</taxon>
        <taxon>Batrachia</taxon>
        <taxon>Caudata</taxon>
        <taxon>Salamandroidea</taxon>
        <taxon>Salamandridae</taxon>
        <taxon>Pleurodelinae</taxon>
        <taxon>Pleurodeles</taxon>
    </lineage>
</organism>
<evidence type="ECO:0000313" key="2">
    <source>
        <dbReference type="EMBL" id="KAJ1188310.1"/>
    </source>
</evidence>